<evidence type="ECO:0000313" key="6">
    <source>
        <dbReference type="EMBL" id="SCO63916.1"/>
    </source>
</evidence>
<feature type="transmembrane region" description="Helical" evidence="1">
    <location>
        <begin position="1220"/>
        <end position="1239"/>
    </location>
</feature>
<feature type="transmembrane region" description="Helical" evidence="1">
    <location>
        <begin position="1149"/>
        <end position="1174"/>
    </location>
</feature>
<feature type="transmembrane region" description="Helical" evidence="1">
    <location>
        <begin position="20"/>
        <end position="39"/>
    </location>
</feature>
<evidence type="ECO:0000313" key="10">
    <source>
        <dbReference type="Proteomes" id="UP000220214"/>
    </source>
</evidence>
<dbReference type="Proteomes" id="UP000069549">
    <property type="component" value="Chromosome 12"/>
</dbReference>
<dbReference type="Proteomes" id="UP000516480">
    <property type="component" value="Chromosome 12"/>
</dbReference>
<feature type="transmembrane region" description="Helical" evidence="1">
    <location>
        <begin position="676"/>
        <end position="699"/>
    </location>
</feature>
<dbReference type="Proteomes" id="UP000220214">
    <property type="component" value="Chromosome 12"/>
</dbReference>
<feature type="transmembrane region" description="Helical" evidence="1">
    <location>
        <begin position="89"/>
        <end position="115"/>
    </location>
</feature>
<dbReference type="EMBL" id="LT608276">
    <property type="protein sequence ID" value="SCO62212.1"/>
    <property type="molecule type" value="Genomic_DNA"/>
</dbReference>
<feature type="transmembrane region" description="Helical" evidence="1">
    <location>
        <begin position="1094"/>
        <end position="1112"/>
    </location>
</feature>
<dbReference type="Proteomes" id="UP000219860">
    <property type="component" value="Chromosome 12"/>
</dbReference>
<evidence type="ECO:0000313" key="7">
    <source>
        <dbReference type="Proteomes" id="UP000069549"/>
    </source>
</evidence>
<dbReference type="VEuPathDB" id="PlasmoDB:PBANKA_1244700"/>
<evidence type="ECO:0000313" key="2">
    <source>
        <dbReference type="EMBL" id="CXI84250.1"/>
    </source>
</evidence>
<dbReference type="SUPFAM" id="SSF103473">
    <property type="entry name" value="MFS general substrate transporter"/>
    <property type="match status" value="1"/>
</dbReference>
<sequence length="1245" mass="150145">MLKEKLLKLLNYYYFLKNYYIYHILFVYTFFLRITYTYAEITISHFFTFLLNKYENIDTNDNDGYLFYYFTHFFNFNNKSDDKFLNTKLFVVVYLPICLKCFYTLFFDYISYYIYMYYYFDKINNDFKKVYYSSIPYELSKVHQNECIYVDRNKNEKENRRESKKLKKNPIAPKKKIRTYIISKRKKISQNDFLNKLNDIPFERYKIYLLKKKINCHLSGKRKSVLRIGRHNMNEMMKPLNGSECEKEQKRCMKIKIEKCDDKHISGVLNDSSNTWRIAKKNVFYNLKKKKIQKKYNNSNGEDPLQNSQFKKKHKIYILEKVYMKIKNYYNRERSGEEYVSLANGSDKDSINIHRKHSNNKNEYSDNNFVPKYKNYIYKENVHNYRGKNNLLNFQLDRKKKVSKNNDCYIKLDDTEKNSDIKYNLNGELNIPDMYYSTLNSQCSNKTNFETYCFENNNNNNNNKLVYPIKNEYITNWHHLKNDNYYKDDFMAKVNKDNNGKVKFDECGHENYEKINEKRRSSNKSLKGSLKVDYLFKDSNELTESYMKSNEHNNDYEYYYYYYYNKFKSFRYGSEYNNSSIREIINNKINEEYYHLKLNILILSCIIIQVFNSFILILISSNFIRKKEYIYFFCFLYSLLESVTDVISDNIFFLCGKFTNIYRTEFSLNTIYIIQVISKMILSISTIFIYFVYHIFFILYEHVNIMIINTFIKALSIFILSFIFLKNKDKILKHSQNEYILNSNFDEIKDELENDNNNNNNNKTKSLNSFSKKSSVSSKITFEYGVLGEEEKQNSYRILRKNSEENGWAEDNETTKKKNEYNFDQVYKKNNWESYYNNGIKNYTIPSFRNSIFEGGELNIDDLLTHTTYNDNDEENVYAYSIFYKLKKLVIDNVNCIKSGCCKLKDIATRGQKIYYLNSKDNYTLLTIMPSKYEEEIYHKKYNMDYKTNNNKRASIIENIKNTFKNGAFKCYPKFKNSFIEKYNSLIEKDMKIIEQEKKNIKNRNGNNILNKLYSDDTIQSENYNNFTYTKQDKSQIKQHKKKKIFTYPIKLLLNNLNFSNIFYICLLLIIPTFERIFLNYKIKNIHLDMRSYCYLNFAGYVTDLVGLYIYISYFNEDSYNSSIFISSIINIMLLSLRFILFQNKFNQIWLLFLEIILKSLHKTFFYIPIYILVTKAYIKSIYNLMCSFYSSMLDASSFVSYYFEYLILSYYNMEESKDVFTLVYIIFLALHLLSMVIISKLKKT</sequence>
<dbReference type="EMBL" id="LT608260">
    <property type="protein sequence ID" value="SCO63916.1"/>
    <property type="molecule type" value="Genomic_DNA"/>
</dbReference>
<proteinExistence type="predicted"/>
<dbReference type="OMA" id="VNIMIIN"/>
<evidence type="ECO:0000313" key="3">
    <source>
        <dbReference type="EMBL" id="SCM25768.1"/>
    </source>
</evidence>
<name>A0A0Y9YWS0_PLABE</name>
<keyword evidence="1" id="KW-0472">Membrane</keyword>
<feature type="transmembrane region" description="Helical" evidence="1">
    <location>
        <begin position="598"/>
        <end position="624"/>
    </location>
</feature>
<feature type="transmembrane region" description="Helical" evidence="1">
    <location>
        <begin position="705"/>
        <end position="725"/>
    </location>
</feature>
<organism evidence="2 7">
    <name type="scientific">Plasmodium berghei</name>
    <dbReference type="NCBI Taxonomy" id="5821"/>
    <lineage>
        <taxon>Eukaryota</taxon>
        <taxon>Sar</taxon>
        <taxon>Alveolata</taxon>
        <taxon>Apicomplexa</taxon>
        <taxon>Aconoidasida</taxon>
        <taxon>Haemosporida</taxon>
        <taxon>Plasmodiidae</taxon>
        <taxon>Plasmodium</taxon>
        <taxon>Plasmodium (Vinckeia)</taxon>
    </lineage>
</organism>
<dbReference type="EMBL" id="LT608148">
    <property type="protein sequence ID" value="SCM25768.1"/>
    <property type="molecule type" value="Genomic_DNA"/>
</dbReference>
<reference evidence="2 7" key="1">
    <citation type="submission" date="2016-02" db="EMBL/GenBank/DDBJ databases">
        <authorList>
            <consortium name="Pathogen Informatics"/>
        </authorList>
    </citation>
    <scope>NUCLEOTIDE SEQUENCE [LARGE SCALE GENOMIC DNA]</scope>
    <source>
        <strain evidence="2 7">K173</strain>
        <strain evidence="3 11">NK65 ny</strain>
        <strain evidence="4 10">NK65e</strain>
        <strain evidence="6 8">SP11 Antwerpcl1</strain>
        <strain evidence="5 9">SP11 RLL</strain>
    </source>
</reference>
<evidence type="ECO:0000313" key="5">
    <source>
        <dbReference type="EMBL" id="SCO62212.1"/>
    </source>
</evidence>
<evidence type="ECO:0000256" key="1">
    <source>
        <dbReference type="SAM" id="Phobius"/>
    </source>
</evidence>
<dbReference type="OrthoDB" id="372334at2759"/>
<keyword evidence="1" id="KW-1133">Transmembrane helix</keyword>
<keyword evidence="1" id="KW-0812">Transmembrane</keyword>
<evidence type="ECO:0000313" key="8">
    <source>
        <dbReference type="Proteomes" id="UP000219860"/>
    </source>
</evidence>
<protein>
    <submittedName>
        <fullName evidence="2">Uncharacterized protein</fullName>
    </submittedName>
</protein>
<dbReference type="EMBL" id="LT160032">
    <property type="protein sequence ID" value="CXI84250.1"/>
    <property type="molecule type" value="Genomic_DNA"/>
</dbReference>
<dbReference type="InterPro" id="IPR036259">
    <property type="entry name" value="MFS_trans_sf"/>
</dbReference>
<dbReference type="EMBL" id="LT614638">
    <property type="protein sequence ID" value="SCN27489.1"/>
    <property type="molecule type" value="Genomic_DNA"/>
</dbReference>
<dbReference type="Proteomes" id="UP000219974">
    <property type="component" value="Chromosome 12"/>
</dbReference>
<gene>
    <name evidence="2" type="ORF">PBK173_000357800</name>
    <name evidence="4" type="ORF">PBNK65E_000348500</name>
    <name evidence="3" type="ORF">PBNK65NY_000348100</name>
    <name evidence="6" type="ORF">PBSP11A_000348700</name>
    <name evidence="5" type="ORF">PBSP11RLL_000348500</name>
</gene>
<feature type="transmembrane region" description="Helical" evidence="1">
    <location>
        <begin position="1124"/>
        <end position="1143"/>
    </location>
</feature>
<evidence type="ECO:0000313" key="9">
    <source>
        <dbReference type="Proteomes" id="UP000219974"/>
    </source>
</evidence>
<feature type="transmembrane region" description="Helical" evidence="1">
    <location>
        <begin position="1052"/>
        <end position="1074"/>
    </location>
</feature>
<accession>A0A0Y9YWS0</accession>
<evidence type="ECO:0000313" key="4">
    <source>
        <dbReference type="EMBL" id="SCN27489.1"/>
    </source>
</evidence>
<feature type="transmembrane region" description="Helical" evidence="1">
    <location>
        <begin position="1181"/>
        <end position="1200"/>
    </location>
</feature>
<evidence type="ECO:0000313" key="11">
    <source>
        <dbReference type="Proteomes" id="UP000516480"/>
    </source>
</evidence>
<dbReference type="AlphaFoldDB" id="A0A0Y9YWS0"/>